<accession>A0A6P0C4R5</accession>
<dbReference type="EMBL" id="JAABNT010000001">
    <property type="protein sequence ID" value="NEK21141.1"/>
    <property type="molecule type" value="Genomic_DNA"/>
</dbReference>
<evidence type="ECO:0000313" key="1">
    <source>
        <dbReference type="EMBL" id="NEK21141.1"/>
    </source>
</evidence>
<organism evidence="1 2">
    <name type="scientific">Sulfitobacter sediminilitoris</name>
    <dbReference type="NCBI Taxonomy" id="2698830"/>
    <lineage>
        <taxon>Bacteria</taxon>
        <taxon>Pseudomonadati</taxon>
        <taxon>Pseudomonadota</taxon>
        <taxon>Alphaproteobacteria</taxon>
        <taxon>Rhodobacterales</taxon>
        <taxon>Roseobacteraceae</taxon>
        <taxon>Sulfitobacter</taxon>
    </lineage>
</organism>
<proteinExistence type="predicted"/>
<keyword evidence="2" id="KW-1185">Reference proteome</keyword>
<protein>
    <submittedName>
        <fullName evidence="1">Uncharacterized protein</fullName>
    </submittedName>
</protein>
<reference evidence="1 2" key="1">
    <citation type="submission" date="2020-01" db="EMBL/GenBank/DDBJ databases">
        <title>Sulfitobacter sediminilitoris sp. nov., isolated from a tidal flat.</title>
        <authorList>
            <person name="Park S."/>
            <person name="Yoon J.-H."/>
        </authorList>
    </citation>
    <scope>NUCLEOTIDE SEQUENCE [LARGE SCALE GENOMIC DNA]</scope>
    <source>
        <strain evidence="1 2">JBTF-M27</strain>
    </source>
</reference>
<dbReference type="RefSeq" id="WP_164351978.1">
    <property type="nucleotide sequence ID" value="NZ_JAABNT010000001.1"/>
</dbReference>
<comment type="caution">
    <text evidence="1">The sequence shown here is derived from an EMBL/GenBank/DDBJ whole genome shotgun (WGS) entry which is preliminary data.</text>
</comment>
<gene>
    <name evidence="1" type="ORF">GV827_01815</name>
</gene>
<dbReference type="AlphaFoldDB" id="A0A6P0C4R5"/>
<evidence type="ECO:0000313" key="2">
    <source>
        <dbReference type="Proteomes" id="UP000468591"/>
    </source>
</evidence>
<dbReference type="Proteomes" id="UP000468591">
    <property type="component" value="Unassembled WGS sequence"/>
</dbReference>
<sequence>MQPITFQDALWTGAEYMTIPSASDRKESRWKLVISATVLFASGILYLSI</sequence>
<name>A0A6P0C4R5_9RHOB</name>